<accession>A0A1I4RKC6</accession>
<reference evidence="5" key="1">
    <citation type="submission" date="2016-10" db="EMBL/GenBank/DDBJ databases">
        <authorList>
            <person name="Varghese N."/>
            <person name="Submissions S."/>
        </authorList>
    </citation>
    <scope>NUCLEOTIDE SEQUENCE [LARGE SCALE GENOMIC DNA]</scope>
    <source>
        <strain evidence="5">BL36</strain>
    </source>
</reference>
<proteinExistence type="predicted"/>
<dbReference type="GO" id="GO:0000160">
    <property type="term" value="P:phosphorelay signal transduction system"/>
    <property type="evidence" value="ECO:0007669"/>
    <property type="project" value="InterPro"/>
</dbReference>
<dbReference type="AlphaFoldDB" id="A0A1I4RKC6"/>
<dbReference type="OrthoDB" id="9786548at2"/>
<dbReference type="Pfam" id="PF00072">
    <property type="entry name" value="Response_reg"/>
    <property type="match status" value="1"/>
</dbReference>
<dbReference type="STRING" id="582667.SAMN05192568_103620"/>
<dbReference type="PANTHER" id="PTHR44591:SF25">
    <property type="entry name" value="CHEMOTAXIS TWO-COMPONENT RESPONSE REGULATOR"/>
    <property type="match status" value="1"/>
</dbReference>
<evidence type="ECO:0000259" key="3">
    <source>
        <dbReference type="PROSITE" id="PS50110"/>
    </source>
</evidence>
<dbReference type="InterPro" id="IPR050595">
    <property type="entry name" value="Bact_response_regulator"/>
</dbReference>
<keyword evidence="5" id="KW-1185">Reference proteome</keyword>
<dbReference type="Gene3D" id="3.40.50.2300">
    <property type="match status" value="1"/>
</dbReference>
<dbReference type="PROSITE" id="PS50110">
    <property type="entry name" value="RESPONSE_REGULATORY"/>
    <property type="match status" value="1"/>
</dbReference>
<evidence type="ECO:0000256" key="2">
    <source>
        <dbReference type="PROSITE-ProRule" id="PRU00169"/>
    </source>
</evidence>
<gene>
    <name evidence="4" type="ORF">SAMN05192568_103620</name>
</gene>
<name>A0A1I4RKC6_9HYPH</name>
<protein>
    <submittedName>
        <fullName evidence="4">Two-component system, chemotaxis family, response regulator CheY</fullName>
    </submittedName>
</protein>
<evidence type="ECO:0000313" key="4">
    <source>
        <dbReference type="EMBL" id="SFM52536.1"/>
    </source>
</evidence>
<feature type="modified residue" description="4-aspartylphosphate" evidence="2">
    <location>
        <position position="58"/>
    </location>
</feature>
<evidence type="ECO:0000313" key="5">
    <source>
        <dbReference type="Proteomes" id="UP000199048"/>
    </source>
</evidence>
<keyword evidence="1 2" id="KW-0597">Phosphoprotein</keyword>
<sequence length="134" mass="14696">MPYSGFPPVLLVDDVPMIIEVVHAVLGQLGFRDIDAASDGTAALQFLRQRRYGLVLSDWNMLPMTGYELLRHVRTDPSLCETPFVMMTTQAQADCFPAARRAGVNACLIKPFTPSKLRETIVTVCGNARPDGTA</sequence>
<evidence type="ECO:0000256" key="1">
    <source>
        <dbReference type="ARBA" id="ARBA00022553"/>
    </source>
</evidence>
<feature type="domain" description="Response regulatory" evidence="3">
    <location>
        <begin position="8"/>
        <end position="125"/>
    </location>
</feature>
<dbReference type="SUPFAM" id="SSF52172">
    <property type="entry name" value="CheY-like"/>
    <property type="match status" value="1"/>
</dbReference>
<dbReference type="InterPro" id="IPR001789">
    <property type="entry name" value="Sig_transdc_resp-reg_receiver"/>
</dbReference>
<dbReference type="InterPro" id="IPR011006">
    <property type="entry name" value="CheY-like_superfamily"/>
</dbReference>
<dbReference type="Proteomes" id="UP000199048">
    <property type="component" value="Unassembled WGS sequence"/>
</dbReference>
<dbReference type="PANTHER" id="PTHR44591">
    <property type="entry name" value="STRESS RESPONSE REGULATOR PROTEIN 1"/>
    <property type="match status" value="1"/>
</dbReference>
<dbReference type="RefSeq" id="WP_092045035.1">
    <property type="nucleotide sequence ID" value="NZ_FOTK01000036.1"/>
</dbReference>
<dbReference type="SMART" id="SM00448">
    <property type="entry name" value="REC"/>
    <property type="match status" value="1"/>
</dbReference>
<dbReference type="EMBL" id="FOTK01000036">
    <property type="protein sequence ID" value="SFM52536.1"/>
    <property type="molecule type" value="Genomic_DNA"/>
</dbReference>
<organism evidence="4 5">
    <name type="scientific">Methylobacterium pseudosasicola</name>
    <dbReference type="NCBI Taxonomy" id="582667"/>
    <lineage>
        <taxon>Bacteria</taxon>
        <taxon>Pseudomonadati</taxon>
        <taxon>Pseudomonadota</taxon>
        <taxon>Alphaproteobacteria</taxon>
        <taxon>Hyphomicrobiales</taxon>
        <taxon>Methylobacteriaceae</taxon>
        <taxon>Methylobacterium</taxon>
    </lineage>
</organism>